<proteinExistence type="predicted"/>
<dbReference type="EMBL" id="MWDB01000002">
    <property type="protein sequence ID" value="OQB42500.1"/>
    <property type="molecule type" value="Genomic_DNA"/>
</dbReference>
<evidence type="ECO:0000313" key="2">
    <source>
        <dbReference type="EMBL" id="OQB42500.1"/>
    </source>
</evidence>
<keyword evidence="1" id="KW-0175">Coiled coil</keyword>
<feature type="coiled-coil region" evidence="1">
    <location>
        <begin position="1"/>
        <end position="49"/>
    </location>
</feature>
<comment type="caution">
    <text evidence="2">The sequence shown here is derived from an EMBL/GenBank/DDBJ whole genome shotgun (WGS) entry which is preliminary data.</text>
</comment>
<organism evidence="2">
    <name type="scientific">candidate division CPR1 bacterium ADurb.Bin160</name>
    <dbReference type="NCBI Taxonomy" id="1852826"/>
    <lineage>
        <taxon>Bacteria</taxon>
        <taxon>candidate division CPR1</taxon>
    </lineage>
</organism>
<evidence type="ECO:0000256" key="1">
    <source>
        <dbReference type="SAM" id="Coils"/>
    </source>
</evidence>
<sequence>MSTNEGRIRQLNKEIREYEKLLQSEKRKLNKQQDDLENIKNKINLLDERF</sequence>
<accession>A0A1V5ZQ80</accession>
<gene>
    <name evidence="2" type="ORF">BWY04_00200</name>
</gene>
<protein>
    <submittedName>
        <fullName evidence="2">Uncharacterized protein</fullName>
    </submittedName>
</protein>
<dbReference type="AlphaFoldDB" id="A0A1V5ZQ80"/>
<reference evidence="2" key="1">
    <citation type="submission" date="2017-02" db="EMBL/GenBank/DDBJ databases">
        <title>Delving into the versatile metabolic prowess of the omnipresent phylum Bacteroidetes.</title>
        <authorList>
            <person name="Nobu M.K."/>
            <person name="Mei R."/>
            <person name="Narihiro T."/>
            <person name="Kuroda K."/>
            <person name="Liu W.-T."/>
        </authorList>
    </citation>
    <scope>NUCLEOTIDE SEQUENCE</scope>
    <source>
        <strain evidence="2">ADurb.Bin160</strain>
    </source>
</reference>
<name>A0A1V5ZQ80_9BACT</name>
<dbReference type="Proteomes" id="UP000485621">
    <property type="component" value="Unassembled WGS sequence"/>
</dbReference>